<organism evidence="1 2">
    <name type="scientific">Alistipes shahii WAL 8301</name>
    <dbReference type="NCBI Taxonomy" id="717959"/>
    <lineage>
        <taxon>Bacteria</taxon>
        <taxon>Pseudomonadati</taxon>
        <taxon>Bacteroidota</taxon>
        <taxon>Bacteroidia</taxon>
        <taxon>Bacteroidales</taxon>
        <taxon>Rikenellaceae</taxon>
        <taxon>Alistipes</taxon>
    </lineage>
</organism>
<reference evidence="1 2" key="2">
    <citation type="submission" date="2010-03" db="EMBL/GenBank/DDBJ databases">
        <authorList>
            <person name="Pajon A."/>
        </authorList>
    </citation>
    <scope>NUCLEOTIDE SEQUENCE [LARGE SCALE GENOMIC DNA]</scope>
    <source>
        <strain evidence="1 2">WAL 8301</strain>
    </source>
</reference>
<evidence type="ECO:0000313" key="1">
    <source>
        <dbReference type="EMBL" id="CBK63577.1"/>
    </source>
</evidence>
<dbReference type="Proteomes" id="UP000008794">
    <property type="component" value="Chromosome"/>
</dbReference>
<name>D4IKW5_9BACT</name>
<dbReference type="KEGG" id="ash:AL1_10620"/>
<sequence length="56" mass="5910">MASQNDREMKIVILLLAAALLILGAVAVAAASDRTDRMPVAVFDLRPAEARGCRTG</sequence>
<dbReference type="AlphaFoldDB" id="D4IKW5"/>
<keyword evidence="2" id="KW-1185">Reference proteome</keyword>
<dbReference type="HOGENOM" id="CLU_3003829_0_0_10"/>
<dbReference type="PATRIC" id="fig|717959.3.peg.2731"/>
<reference evidence="1 2" key="1">
    <citation type="submission" date="2010-03" db="EMBL/GenBank/DDBJ databases">
        <title>The genome sequence of Alistipes shahii WAL 8301.</title>
        <authorList>
            <consortium name="metaHIT consortium -- http://www.metahit.eu/"/>
            <person name="Pajon A."/>
            <person name="Turner K."/>
            <person name="Parkhill J."/>
        </authorList>
    </citation>
    <scope>NUCLEOTIDE SEQUENCE [LARGE SCALE GENOMIC DNA]</scope>
    <source>
        <strain evidence="1 2">WAL 8301</strain>
    </source>
</reference>
<proteinExistence type="predicted"/>
<dbReference type="EMBL" id="FP929032">
    <property type="protein sequence ID" value="CBK63577.1"/>
    <property type="molecule type" value="Genomic_DNA"/>
</dbReference>
<gene>
    <name evidence="1" type="ORF">AL1_10620</name>
</gene>
<evidence type="ECO:0000313" key="2">
    <source>
        <dbReference type="Proteomes" id="UP000008794"/>
    </source>
</evidence>
<protein>
    <submittedName>
        <fullName evidence="1">Uncharacterized protein</fullName>
    </submittedName>
</protein>
<accession>D4IKW5</accession>